<evidence type="ECO:0000256" key="1">
    <source>
        <dbReference type="SAM" id="MobiDB-lite"/>
    </source>
</evidence>
<feature type="region of interest" description="Disordered" evidence="1">
    <location>
        <begin position="206"/>
        <end position="262"/>
    </location>
</feature>
<protein>
    <submittedName>
        <fullName evidence="2">Uncharacterized protein</fullName>
    </submittedName>
</protein>
<sequence length="315" mass="31866">MRLPEVSRRKRSSSRSAIWRGEHPQPGGGEFDGERESVEAAADLRAGRRRIGVGVGAEAGAGGGSAVGEQTQRDRFGQRLDRAEQLAAHTERFAAGGEDGEPGAAFQQRLDEVGGGLDDMLAVVQDQQHAARAAVFGEAFHGVGVPVGDGPHALGSGAVQHGLAGADGGEDGLRDGVGVVDRGEFGQPHPVGHGLPYGLGGLLGQPGLARAAGPEQGDEPGGGEVRADGLDVGLPADERGQPGPQIAGRRRRPGCGRRLGPQQLGVQGAQFGAGVGAEAVREETPYVLVGGQGLGGAAGVAQGAQPERLEGFVEG</sequence>
<gene>
    <name evidence="2" type="ORF">SHKM778_73470</name>
</gene>
<feature type="region of interest" description="Disordered" evidence="1">
    <location>
        <begin position="55"/>
        <end position="76"/>
    </location>
</feature>
<dbReference type="EMBL" id="AP035768">
    <property type="protein sequence ID" value="BFO20959.1"/>
    <property type="molecule type" value="Genomic_DNA"/>
</dbReference>
<reference evidence="2" key="1">
    <citation type="submission" date="2024-06" db="EMBL/GenBank/DDBJ databases">
        <authorList>
            <consortium name="consrtm"/>
            <person name="Uemura M."/>
            <person name="Terahara T."/>
        </authorList>
    </citation>
    <scope>NUCLEOTIDE SEQUENCE</scope>
    <source>
        <strain evidence="2">KM77-8</strain>
    </source>
</reference>
<organism evidence="2">
    <name type="scientific">Streptomyces haneummycinicus</name>
    <dbReference type="NCBI Taxonomy" id="3074435"/>
    <lineage>
        <taxon>Bacteria</taxon>
        <taxon>Bacillati</taxon>
        <taxon>Actinomycetota</taxon>
        <taxon>Actinomycetes</taxon>
        <taxon>Kitasatosporales</taxon>
        <taxon>Streptomycetaceae</taxon>
        <taxon>Streptomyces</taxon>
    </lineage>
</organism>
<proteinExistence type="predicted"/>
<name>A0AAT9HTQ2_9ACTN</name>
<accession>A0AAT9HTQ2</accession>
<dbReference type="AlphaFoldDB" id="A0AAT9HTQ2"/>
<feature type="compositionally biased region" description="Gly residues" evidence="1">
    <location>
        <begin position="55"/>
        <end position="66"/>
    </location>
</feature>
<feature type="compositionally biased region" description="Low complexity" evidence="1">
    <location>
        <begin position="206"/>
        <end position="215"/>
    </location>
</feature>
<reference evidence="2" key="2">
    <citation type="submission" date="2024-07" db="EMBL/GenBank/DDBJ databases">
        <title>Streptomyces haneummycinica sp. nov., a new antibiotic-producing actinobacterium isolated from marine sediment.</title>
        <authorList>
            <person name="Uemura M."/>
            <person name="Hamada M."/>
            <person name="Hirano S."/>
            <person name="Kobayashi K."/>
            <person name="Ohshiro T."/>
            <person name="Kobayashi T."/>
            <person name="Terahara T."/>
        </authorList>
    </citation>
    <scope>NUCLEOTIDE SEQUENCE</scope>
    <source>
        <strain evidence="2">KM77-8</strain>
    </source>
</reference>
<feature type="region of interest" description="Disordered" evidence="1">
    <location>
        <begin position="1"/>
        <end position="38"/>
    </location>
</feature>
<evidence type="ECO:0000313" key="2">
    <source>
        <dbReference type="EMBL" id="BFO20959.1"/>
    </source>
</evidence>